<dbReference type="Proteomes" id="UP000000390">
    <property type="component" value="Plasmid 1"/>
</dbReference>
<sequence length="125" mass="14029">MLLHVFDGAVDNFGYLCCISFGLLLRDAWFIASILGSTKELSDNSDTDVFKTVFVQKVGITLIVKRRLIYPASSNRIIRIIPTHHIKRDSSITDSTCEWATGILRQVNWDNTVPAQKSACRSNPD</sequence>
<organism evidence="1 2">
    <name type="scientific">Halalkalicoccus jeotgali (strain DSM 18796 / CECT 7217 / JCM 14584 / KCTC 4019 / B3)</name>
    <dbReference type="NCBI Taxonomy" id="795797"/>
    <lineage>
        <taxon>Archaea</taxon>
        <taxon>Methanobacteriati</taxon>
        <taxon>Methanobacteriota</taxon>
        <taxon>Stenosarchaea group</taxon>
        <taxon>Halobacteria</taxon>
        <taxon>Halobacteriales</taxon>
        <taxon>Halococcaceae</taxon>
        <taxon>Halalkalicoccus</taxon>
    </lineage>
</organism>
<dbReference type="EMBL" id="CP002063">
    <property type="protein sequence ID" value="ADJ16680.1"/>
    <property type="molecule type" value="Genomic_DNA"/>
</dbReference>
<geneLocation type="plasmid" evidence="1 2">
    <name>1</name>
</geneLocation>
<reference evidence="1 2" key="1">
    <citation type="journal article" date="2010" name="J. Bacteriol.">
        <title>Complete genome sequence of Halalkalicoccus jeotgali B3(T), an extremely halophilic archaeon.</title>
        <authorList>
            <person name="Roh S.W."/>
            <person name="Nam Y.D."/>
            <person name="Nam S.H."/>
            <person name="Choi S.H."/>
            <person name="Park H.S."/>
            <person name="Bae J.W."/>
        </authorList>
    </citation>
    <scope>NUCLEOTIDE SEQUENCE [LARGE SCALE GENOMIC DNA]</scope>
    <source>
        <strain evidence="2">DSM 18796 / CECT 7217 / JCM 14584 / KCTC 4019 / B3</strain>
        <plasmid evidence="2">1</plasmid>
    </source>
</reference>
<protein>
    <submittedName>
        <fullName evidence="1">Uncharacterized protein</fullName>
    </submittedName>
</protein>
<dbReference type="AlphaFoldDB" id="D8JBM7"/>
<dbReference type="HOGENOM" id="CLU_1987541_0_0_2"/>
<gene>
    <name evidence="1" type="ordered locus">HacjB3_16651</name>
</gene>
<keyword evidence="1" id="KW-0614">Plasmid</keyword>
<proteinExistence type="predicted"/>
<accession>D8JBM7</accession>
<dbReference type="KEGG" id="hje:HacjB3_16651"/>
<name>D8JBM7_HALJB</name>
<evidence type="ECO:0000313" key="2">
    <source>
        <dbReference type="Proteomes" id="UP000000390"/>
    </source>
</evidence>
<evidence type="ECO:0000313" key="1">
    <source>
        <dbReference type="EMBL" id="ADJ16680.1"/>
    </source>
</evidence>